<dbReference type="AlphaFoldDB" id="G0TU24"/>
<organism evidence="2">
    <name type="scientific">Trypanosoma vivax (strain Y486)</name>
    <dbReference type="NCBI Taxonomy" id="1055687"/>
    <lineage>
        <taxon>Eukaryota</taxon>
        <taxon>Discoba</taxon>
        <taxon>Euglenozoa</taxon>
        <taxon>Kinetoplastea</taxon>
        <taxon>Metakinetoplastina</taxon>
        <taxon>Trypanosomatida</taxon>
        <taxon>Trypanosomatidae</taxon>
        <taxon>Trypanosoma</taxon>
        <taxon>Duttonella</taxon>
    </lineage>
</organism>
<evidence type="ECO:0000313" key="2">
    <source>
        <dbReference type="EMBL" id="CCC47458.1"/>
    </source>
</evidence>
<name>G0TU24_TRYVY</name>
<reference evidence="2" key="1">
    <citation type="journal article" date="2012" name="Proc. Natl. Acad. Sci. U.S.A.">
        <title>Antigenic diversity is generated by distinct evolutionary mechanisms in African trypanosome species.</title>
        <authorList>
            <person name="Jackson A.P."/>
            <person name="Berry A."/>
            <person name="Aslett M."/>
            <person name="Allison H.C."/>
            <person name="Burton P."/>
            <person name="Vavrova-Anderson J."/>
            <person name="Brown R."/>
            <person name="Browne H."/>
            <person name="Corton N."/>
            <person name="Hauser H."/>
            <person name="Gamble J."/>
            <person name="Gilderthorp R."/>
            <person name="Marcello L."/>
            <person name="McQuillan J."/>
            <person name="Otto T.D."/>
            <person name="Quail M.A."/>
            <person name="Sanders M.J."/>
            <person name="van Tonder A."/>
            <person name="Ginger M.L."/>
            <person name="Field M.C."/>
            <person name="Barry J.D."/>
            <person name="Hertz-Fowler C."/>
            <person name="Berriman M."/>
        </authorList>
    </citation>
    <scope>NUCLEOTIDE SEQUENCE</scope>
    <source>
        <strain evidence="2">Y486</strain>
    </source>
</reference>
<feature type="region of interest" description="Disordered" evidence="1">
    <location>
        <begin position="256"/>
        <end position="309"/>
    </location>
</feature>
<dbReference type="EMBL" id="HE573020">
    <property type="protein sequence ID" value="CCC47458.1"/>
    <property type="molecule type" value="Genomic_DNA"/>
</dbReference>
<accession>G0TU24</accession>
<dbReference type="VEuPathDB" id="TriTrypDB:TvY486_0401240"/>
<evidence type="ECO:0000256" key="1">
    <source>
        <dbReference type="SAM" id="MobiDB-lite"/>
    </source>
</evidence>
<dbReference type="OMA" id="RYSRRMM"/>
<feature type="compositionally biased region" description="Polar residues" evidence="1">
    <location>
        <begin position="404"/>
        <end position="415"/>
    </location>
</feature>
<protein>
    <submittedName>
        <fullName evidence="2">Uncharacterized protein</fullName>
    </submittedName>
</protein>
<sequence>MNEVRYFLMNVGPHSVGRSYVDLTPSATHTPGTRILGRHSPELYWRIGNDSRCSRRMMSFTLEETCKDAEKEEVAAPKQCPIGGPRVLLKCLGKNSLSVVRRPSGTKKSTGSSPAVMHSVVTRGKSVVLEVGDRVGILGKVWMQFIAARVSVCPTAEKSSVLRHGTGYKVQSLEKDEVFPLPTICVSRPWSELPSSVRDELVHGAWERQPGTMSCAANAPAPYMSGVLAAENEDHGLRCWQAEKEFEAAASTGMLDADNTSQTSSHDYSDTVKSSVDVRSSRKRSLNTALGELHDNDSQPTTPSGTNRRAKRVAVLGGGGIGDVGLPHVETYNETYDERLNEEVCLLESRVAAKEHRLTLQAPTVLGASQPLPEWNQLEIQEGGNRRSTAVTREELQRPEPSMQKITTPHTANDESQFVYYRH</sequence>
<feature type="compositionally biased region" description="Polar residues" evidence="1">
    <location>
        <begin position="298"/>
        <end position="307"/>
    </location>
</feature>
<gene>
    <name evidence="2" type="ORF">TVY486_0401240</name>
</gene>
<proteinExistence type="predicted"/>
<feature type="region of interest" description="Disordered" evidence="1">
    <location>
        <begin position="383"/>
        <end position="415"/>
    </location>
</feature>